<feature type="transmembrane region" description="Helical" evidence="1">
    <location>
        <begin position="244"/>
        <end position="263"/>
    </location>
</feature>
<dbReference type="RefSeq" id="WP_326454318.1">
    <property type="nucleotide sequence ID" value="NZ_JAYMFH010000001.1"/>
</dbReference>
<dbReference type="Proteomes" id="UP001343724">
    <property type="component" value="Unassembled WGS sequence"/>
</dbReference>
<evidence type="ECO:0000256" key="1">
    <source>
        <dbReference type="SAM" id="Phobius"/>
    </source>
</evidence>
<feature type="transmembrane region" description="Helical" evidence="1">
    <location>
        <begin position="199"/>
        <end position="224"/>
    </location>
</feature>
<proteinExistence type="predicted"/>
<keyword evidence="3" id="KW-1185">Reference proteome</keyword>
<keyword evidence="1" id="KW-1133">Transmembrane helix</keyword>
<sequence length="269" mass="29435">MLRAELYRAFGNKFFFLSLALGIGIAVAHIFQFVIPTSIEESAYIYDFPASAFTRWIGGWSYPVHPDLFYLASPLLAALPFGWSFSTDWNSGYANQVFTRARRCQFLLAKVLASFASAGVAVIAPLIINFLGTACVLPLITPHVTGIGSFMVLPMYFMGDLFFENPLAYLGTYLTISFIAAGLMGCLCFPASLLLSNKYVVICFPFVLCTILASFTSRTSWYSLAPTSFIRAGQDFGPLVPDQALIFCGLAIGVIGFGLLLASRKDYLS</sequence>
<protein>
    <recommendedName>
        <fullName evidence="4">ABC transporter permease</fullName>
    </recommendedName>
</protein>
<name>A0ABU6IWI8_9ACTN</name>
<evidence type="ECO:0000313" key="2">
    <source>
        <dbReference type="EMBL" id="MEC4294160.1"/>
    </source>
</evidence>
<accession>A0ABU6IWI8</accession>
<evidence type="ECO:0008006" key="4">
    <source>
        <dbReference type="Google" id="ProtNLM"/>
    </source>
</evidence>
<dbReference type="EMBL" id="JAYMFH010000001">
    <property type="protein sequence ID" value="MEC4294160.1"/>
    <property type="molecule type" value="Genomic_DNA"/>
</dbReference>
<keyword evidence="1" id="KW-0812">Transmembrane</keyword>
<comment type="caution">
    <text evidence="2">The sequence shown here is derived from an EMBL/GenBank/DDBJ whole genome shotgun (WGS) entry which is preliminary data.</text>
</comment>
<reference evidence="2 3" key="1">
    <citation type="submission" date="2024-01" db="EMBL/GenBank/DDBJ databases">
        <title>novel species in genus Adlercreutzia.</title>
        <authorList>
            <person name="Liu X."/>
        </authorList>
    </citation>
    <scope>NUCLEOTIDE SEQUENCE [LARGE SCALE GENOMIC DNA]</scope>
    <source>
        <strain evidence="2 3">R22</strain>
    </source>
</reference>
<gene>
    <name evidence="2" type="ORF">VJ920_02415</name>
</gene>
<feature type="transmembrane region" description="Helical" evidence="1">
    <location>
        <begin position="107"/>
        <end position="128"/>
    </location>
</feature>
<feature type="transmembrane region" description="Helical" evidence="1">
    <location>
        <begin position="170"/>
        <end position="193"/>
    </location>
</feature>
<evidence type="ECO:0000313" key="3">
    <source>
        <dbReference type="Proteomes" id="UP001343724"/>
    </source>
</evidence>
<feature type="transmembrane region" description="Helical" evidence="1">
    <location>
        <begin position="68"/>
        <end position="86"/>
    </location>
</feature>
<organism evidence="2 3">
    <name type="scientific">Adlercreutzia shanghongiae</name>
    <dbReference type="NCBI Taxonomy" id="3111773"/>
    <lineage>
        <taxon>Bacteria</taxon>
        <taxon>Bacillati</taxon>
        <taxon>Actinomycetota</taxon>
        <taxon>Coriobacteriia</taxon>
        <taxon>Eggerthellales</taxon>
        <taxon>Eggerthellaceae</taxon>
        <taxon>Adlercreutzia</taxon>
    </lineage>
</organism>
<feature type="transmembrane region" description="Helical" evidence="1">
    <location>
        <begin position="14"/>
        <end position="35"/>
    </location>
</feature>
<keyword evidence="1" id="KW-0472">Membrane</keyword>